<dbReference type="EMBL" id="PFBX01000044">
    <property type="protein sequence ID" value="PIT87257.1"/>
    <property type="molecule type" value="Genomic_DNA"/>
</dbReference>
<gene>
    <name evidence="1" type="ORF">COU31_03890</name>
</gene>
<proteinExistence type="predicted"/>
<evidence type="ECO:0008006" key="3">
    <source>
        <dbReference type="Google" id="ProtNLM"/>
    </source>
</evidence>
<comment type="caution">
    <text evidence="1">The sequence shown here is derived from an EMBL/GenBank/DDBJ whole genome shotgun (WGS) entry which is preliminary data.</text>
</comment>
<accession>A0A2M6W3A0</accession>
<dbReference type="Pfam" id="PF13620">
    <property type="entry name" value="CarboxypepD_reg"/>
    <property type="match status" value="1"/>
</dbReference>
<dbReference type="InterPro" id="IPR008969">
    <property type="entry name" value="CarboxyPept-like_regulatory"/>
</dbReference>
<protein>
    <recommendedName>
        <fullName evidence="3">Carboxypeptidase regulatory-like domain-containing protein</fullName>
    </recommendedName>
</protein>
<name>A0A2M6W3A0_9BACT</name>
<evidence type="ECO:0000313" key="2">
    <source>
        <dbReference type="Proteomes" id="UP000231183"/>
    </source>
</evidence>
<dbReference type="Gene3D" id="2.60.40.1120">
    <property type="entry name" value="Carboxypeptidase-like, regulatory domain"/>
    <property type="match status" value="1"/>
</dbReference>
<organism evidence="1 2">
    <name type="scientific">Candidatus Magasanikbacteria bacterium CG10_big_fil_rev_8_21_14_0_10_40_10</name>
    <dbReference type="NCBI Taxonomy" id="1974648"/>
    <lineage>
        <taxon>Bacteria</taxon>
        <taxon>Candidatus Magasanikiibacteriota</taxon>
    </lineage>
</organism>
<dbReference type="AlphaFoldDB" id="A0A2M6W3A0"/>
<evidence type="ECO:0000313" key="1">
    <source>
        <dbReference type="EMBL" id="PIT87257.1"/>
    </source>
</evidence>
<sequence>MVYPRFYIFFIFNLWYNKFKFMKAINRRGLVILFVAIFGIVFFAWPVLASETNGTINTANKYAWSNKVGWINFGVTSGNVAIADTAITGYAWSSNYGWINLAPTMSGVVNNSEGALSGQAWGENLGWIDFSGVTINSSGQFTGTATGDIVGTINFDCSTCNVSTDWRPASSRASVTPASVGSTVGSALPSSPIPSDSAIIINDGANKTYDSKVSLTLKGDSLTSFVWVSEQSNFADAQKVNYQSGWPYIQSDWTLSAGYGLKKVYAKFCNYQGSCGQVVEDSIEYARLEQTPLPDAGVASSTVDADQTSALIPTPVGVESSASSGIIDKISQGLGKLISKIDLLVPDFLKPWKKEQEQKVQDVKQFVDLRTPSSMSGLWNLLPPEPIRLYVFAPLPEEFRALAQKFPSLNSLFKDTGVDKMQDLRKLASVQVKIPSLSKSIGLSNVYIDAPAFAPLSNLPIEKLSSDLKLKIPTDMVFARSASQLVDFGTVLSLSSNGEAEQRLKAISGKKLYLSIKPEFEAEKVNGYLTFVSRDKQTAKIDSGLIGAILQKLKLIETALAKDNLIASSIENKLLIQEFNYQDSDHDGIYIAEIYSPVPVGEYEVLTEIIYKDKTLGSKLFRLITVVDPEGYVYEKVKGNELRINGALVSLYWLNIQTKQYELWPAEKYQQTNGQITDARGSYSFLVPPGSYYLQASAPGYNDYKSALFKVEEGEGVHMNIELESQSWWTKAWDWKTWVIVLLVAVLLFVLEQEFKGKIKKH</sequence>
<dbReference type="SUPFAM" id="SSF49464">
    <property type="entry name" value="Carboxypeptidase regulatory domain-like"/>
    <property type="match status" value="1"/>
</dbReference>
<dbReference type="Proteomes" id="UP000231183">
    <property type="component" value="Unassembled WGS sequence"/>
</dbReference>
<reference evidence="2" key="1">
    <citation type="submission" date="2017-09" db="EMBL/GenBank/DDBJ databases">
        <title>Depth-based differentiation of microbial function through sediment-hosted aquifers and enrichment of novel symbionts in the deep terrestrial subsurface.</title>
        <authorList>
            <person name="Probst A.J."/>
            <person name="Ladd B."/>
            <person name="Jarett J.K."/>
            <person name="Geller-Mcgrath D.E."/>
            <person name="Sieber C.M.K."/>
            <person name="Emerson J.B."/>
            <person name="Anantharaman K."/>
            <person name="Thomas B.C."/>
            <person name="Malmstrom R."/>
            <person name="Stieglmeier M."/>
            <person name="Klingl A."/>
            <person name="Woyke T."/>
            <person name="Ryan C.M."/>
            <person name="Banfield J.F."/>
        </authorList>
    </citation>
    <scope>NUCLEOTIDE SEQUENCE [LARGE SCALE GENOMIC DNA]</scope>
</reference>